<reference evidence="2 3" key="1">
    <citation type="submission" date="2016-02" db="EMBL/GenBank/DDBJ databases">
        <title>Genome analysis of coral dinoflagellate symbionts highlights evolutionary adaptations to a symbiotic lifestyle.</title>
        <authorList>
            <person name="Aranda M."/>
            <person name="Li Y."/>
            <person name="Liew Y.J."/>
            <person name="Baumgarten S."/>
            <person name="Simakov O."/>
            <person name="Wilson M."/>
            <person name="Piel J."/>
            <person name="Ashoor H."/>
            <person name="Bougouffa S."/>
            <person name="Bajic V.B."/>
            <person name="Ryu T."/>
            <person name="Ravasi T."/>
            <person name="Bayer T."/>
            <person name="Micklem G."/>
            <person name="Kim H."/>
            <person name="Bhak J."/>
            <person name="Lajeunesse T.C."/>
            <person name="Voolstra C.R."/>
        </authorList>
    </citation>
    <scope>NUCLEOTIDE SEQUENCE [LARGE SCALE GENOMIC DNA]</scope>
    <source>
        <strain evidence="2 3">CCMP2467</strain>
    </source>
</reference>
<organism evidence="2 3">
    <name type="scientific">Symbiodinium microadriaticum</name>
    <name type="common">Dinoflagellate</name>
    <name type="synonym">Zooxanthella microadriatica</name>
    <dbReference type="NCBI Taxonomy" id="2951"/>
    <lineage>
        <taxon>Eukaryota</taxon>
        <taxon>Sar</taxon>
        <taxon>Alveolata</taxon>
        <taxon>Dinophyceae</taxon>
        <taxon>Suessiales</taxon>
        <taxon>Symbiodiniaceae</taxon>
        <taxon>Symbiodinium</taxon>
    </lineage>
</organism>
<sequence>MEQPPQKWLANLSSAEEDPWADGSAAAPPEPAQPPPQAAAPPQPAQPHPQAAAPPEPAQPPPQARVIKRSGGWVAGWLCGWVAGHLTEVKLRLEKIGTRFAHKEDELQKTQETLPPPPPPPPDPPRRWNRAKLKKDALACAEEGRHVFAVRWNLTDQNSACDNLRRAEVLLADGEEAGDVDTIDSDDHRAAVQPRCSWRTRLQPREMTRLIVHLIVCEAVCNARAQDPGFAHGVFAELARDRAAAREVLILLRRFRAFCDVVQRSGPPWLGRRIVARELSLLDLLPAQLRSPHAAPWRVRERGFACSREVQHRLLMDEPLNWKFTCWWIDPDKICPAARVFTLNTAFLMCTQLQRSFDRFYPHRENTGVLHFPEDRFVGRLIFQHIVLHLALCSGSARSYVEQTWLGLRVPELAPGSGRSMQHEHWLLSQSWCCGVGGDCIAAGRPDPEFQLGLQRLLSAGRTNMTLHLYHCHFGFQDLGVPLAVTEGKLVNFAKEEISIARSKIQMGTVTERMKDMVTFKHLVLKPLKRTSPSQDGKQAVCVA</sequence>
<protein>
    <submittedName>
        <fullName evidence="2">Uncharacterized protein</fullName>
    </submittedName>
</protein>
<feature type="compositionally biased region" description="Pro residues" evidence="1">
    <location>
        <begin position="114"/>
        <end position="123"/>
    </location>
</feature>
<proteinExistence type="predicted"/>
<feature type="compositionally biased region" description="Pro residues" evidence="1">
    <location>
        <begin position="28"/>
        <end position="63"/>
    </location>
</feature>
<comment type="caution">
    <text evidence="2">The sequence shown here is derived from an EMBL/GenBank/DDBJ whole genome shotgun (WGS) entry which is preliminary data.</text>
</comment>
<evidence type="ECO:0000256" key="1">
    <source>
        <dbReference type="SAM" id="MobiDB-lite"/>
    </source>
</evidence>
<dbReference type="Proteomes" id="UP000186817">
    <property type="component" value="Unassembled WGS sequence"/>
</dbReference>
<keyword evidence="3" id="KW-1185">Reference proteome</keyword>
<accession>A0A1Q9C8X8</accession>
<name>A0A1Q9C8X8_SYMMI</name>
<dbReference type="EMBL" id="LSRX01001490">
    <property type="protein sequence ID" value="OLP79389.1"/>
    <property type="molecule type" value="Genomic_DNA"/>
</dbReference>
<evidence type="ECO:0000313" key="2">
    <source>
        <dbReference type="EMBL" id="OLP79389.1"/>
    </source>
</evidence>
<feature type="region of interest" description="Disordered" evidence="1">
    <location>
        <begin position="105"/>
        <end position="127"/>
    </location>
</feature>
<dbReference type="AlphaFoldDB" id="A0A1Q9C8X8"/>
<gene>
    <name evidence="2" type="ORF">AK812_SmicGene40327</name>
</gene>
<evidence type="ECO:0000313" key="3">
    <source>
        <dbReference type="Proteomes" id="UP000186817"/>
    </source>
</evidence>
<dbReference type="OrthoDB" id="415159at2759"/>
<feature type="region of interest" description="Disordered" evidence="1">
    <location>
        <begin position="1"/>
        <end position="64"/>
    </location>
</feature>